<comment type="subcellular location">
    <subcellularLocation>
        <location evidence="1">Cell outer membrane</location>
    </subcellularLocation>
</comment>
<feature type="non-terminal residue" evidence="4">
    <location>
        <position position="349"/>
    </location>
</feature>
<evidence type="ECO:0000313" key="4">
    <source>
        <dbReference type="EMBL" id="SVC08522.1"/>
    </source>
</evidence>
<dbReference type="AlphaFoldDB" id="A0A382JAX7"/>
<accession>A0A382JAX7</accession>
<keyword evidence="3" id="KW-0998">Cell outer membrane</keyword>
<protein>
    <submittedName>
        <fullName evidence="4">Uncharacterized protein</fullName>
    </submittedName>
</protein>
<dbReference type="Gene3D" id="2.40.170.20">
    <property type="entry name" value="TonB-dependent receptor, beta-barrel domain"/>
    <property type="match status" value="1"/>
</dbReference>
<proteinExistence type="predicted"/>
<sequence length="349" mass="39225">PDFDIEHYKGTYVSSSGVEYGGRQRAYRRYMGGSSSNPIYNNPLWTIYEQKAGTKVDRFMMTNEMTIMPDDKTSFVIRAGIDAWGDDRSWFFPIGSSGSRNSGVFAEDALTNREVNYDFIARRNVDLGSMSLNVTAGYNWWDRAYNRTSFNISSFLVNTDKETVNVNTAAEASTVDNSKLFIRSGRTYGLLSLSAMDNLFVNFSGVSEEHSTISDPYFYPAMDLAYQFTDMLAGTPLSFGKFRLAWGQVGVRPSAHRFETLAESGFSYSAYSDPLDVSLFGGGYRVDDDKGNPSLKPELKTETEFGLDMRFLDDRFSLSITSYQNNIEDMLINVSKSPSTGYDTQYMNA</sequence>
<feature type="non-terminal residue" evidence="4">
    <location>
        <position position="1"/>
    </location>
</feature>
<reference evidence="4" key="1">
    <citation type="submission" date="2018-05" db="EMBL/GenBank/DDBJ databases">
        <authorList>
            <person name="Lanie J.A."/>
            <person name="Ng W.-L."/>
            <person name="Kazmierczak K.M."/>
            <person name="Andrzejewski T.M."/>
            <person name="Davidsen T.M."/>
            <person name="Wayne K.J."/>
            <person name="Tettelin H."/>
            <person name="Glass J.I."/>
            <person name="Rusch D."/>
            <person name="Podicherti R."/>
            <person name="Tsui H.-C.T."/>
            <person name="Winkler M.E."/>
        </authorList>
    </citation>
    <scope>NUCLEOTIDE SEQUENCE</scope>
</reference>
<evidence type="ECO:0000256" key="3">
    <source>
        <dbReference type="ARBA" id="ARBA00023237"/>
    </source>
</evidence>
<dbReference type="GO" id="GO:0009279">
    <property type="term" value="C:cell outer membrane"/>
    <property type="evidence" value="ECO:0007669"/>
    <property type="project" value="UniProtKB-SubCell"/>
</dbReference>
<keyword evidence="2" id="KW-0472">Membrane</keyword>
<organism evidence="4">
    <name type="scientific">marine metagenome</name>
    <dbReference type="NCBI Taxonomy" id="408172"/>
    <lineage>
        <taxon>unclassified sequences</taxon>
        <taxon>metagenomes</taxon>
        <taxon>ecological metagenomes</taxon>
    </lineage>
</organism>
<dbReference type="EMBL" id="UINC01072701">
    <property type="protein sequence ID" value="SVC08522.1"/>
    <property type="molecule type" value="Genomic_DNA"/>
</dbReference>
<evidence type="ECO:0000256" key="2">
    <source>
        <dbReference type="ARBA" id="ARBA00023136"/>
    </source>
</evidence>
<dbReference type="InterPro" id="IPR036942">
    <property type="entry name" value="Beta-barrel_TonB_sf"/>
</dbReference>
<name>A0A382JAX7_9ZZZZ</name>
<dbReference type="SUPFAM" id="SSF56935">
    <property type="entry name" value="Porins"/>
    <property type="match status" value="1"/>
</dbReference>
<gene>
    <name evidence="4" type="ORF">METZ01_LOCUS261376</name>
</gene>
<evidence type="ECO:0000256" key="1">
    <source>
        <dbReference type="ARBA" id="ARBA00004442"/>
    </source>
</evidence>